<proteinExistence type="predicted"/>
<dbReference type="Proteomes" id="UP000191988">
    <property type="component" value="Unassembled WGS sequence"/>
</dbReference>
<evidence type="ECO:0000313" key="2">
    <source>
        <dbReference type="Proteomes" id="UP000191988"/>
    </source>
</evidence>
<keyword evidence="2" id="KW-1185">Reference proteome</keyword>
<dbReference type="RefSeq" id="WP_046800449.1">
    <property type="nucleotide sequence ID" value="NZ_LT009724.1"/>
</dbReference>
<reference evidence="2" key="1">
    <citation type="submission" date="2016-01" db="EMBL/GenBank/DDBJ databases">
        <authorList>
            <person name="Regsiter A."/>
            <person name="william w."/>
        </authorList>
    </citation>
    <scope>NUCLEOTIDE SEQUENCE [LARGE SCALE GENOMIC DNA]</scope>
    <source>
        <strain evidence="2">CFBP 6623</strain>
    </source>
</reference>
<name>A0A1S7QU68_9HYPH</name>
<gene>
    <name evidence="1" type="ORF">AGR3A_Lc10058</name>
</gene>
<protein>
    <submittedName>
        <fullName evidence="1">Uncharacterized protein</fullName>
    </submittedName>
</protein>
<sequence>MPILSDFMIKHIRPFSEDGYNTFGNTQTIEFLAELGLDMNDILNILAAWRKAALADPRKDGDVFAEAANAVAQARWESLYKTGKSTVMFLDAVQLESLSQLAPGPDSDFTWRPKTPIAVAVTIHRKSKQYEITLGAAGFSGGTDERGWISHFSELL</sequence>
<dbReference type="EMBL" id="FBWK01000045">
    <property type="protein sequence ID" value="CUX42023.1"/>
    <property type="molecule type" value="Genomic_DNA"/>
</dbReference>
<dbReference type="AlphaFoldDB" id="A0A1S7QU68"/>
<organism evidence="1 2">
    <name type="scientific">Agrobacterium tomkonis CFBP 6623</name>
    <dbReference type="NCBI Taxonomy" id="1183432"/>
    <lineage>
        <taxon>Bacteria</taxon>
        <taxon>Pseudomonadati</taxon>
        <taxon>Pseudomonadota</taxon>
        <taxon>Alphaproteobacteria</taxon>
        <taxon>Hyphomicrobiales</taxon>
        <taxon>Rhizobiaceae</taxon>
        <taxon>Rhizobium/Agrobacterium group</taxon>
        <taxon>Agrobacterium</taxon>
        <taxon>Agrobacterium tumefaciens complex</taxon>
    </lineage>
</organism>
<accession>A0A1S7QU68</accession>
<evidence type="ECO:0000313" key="1">
    <source>
        <dbReference type="EMBL" id="CUX42023.1"/>
    </source>
</evidence>